<evidence type="ECO:0000259" key="17">
    <source>
        <dbReference type="Pfam" id="PF02784"/>
    </source>
</evidence>
<dbReference type="InterPro" id="IPR022657">
    <property type="entry name" value="De-COase2_CS"/>
</dbReference>
<evidence type="ECO:0000256" key="10">
    <source>
        <dbReference type="ARBA" id="ARBA00022898"/>
    </source>
</evidence>
<dbReference type="Pfam" id="PF22468">
    <property type="entry name" value="ACT_9"/>
    <property type="match status" value="1"/>
</dbReference>
<sequence>MTARSLIVMKFGGTSVARPKNWEIIARLARKRLADGERVLIVHSALSGVSNLLEALPGLALAGEGEAAAAAIRQRHLDFASEAGLDGPAILAPWFARLDALTAGMALVGEASARVRAETMALGELMASALGLALLTKLGVAAEGLDAREVLTGTNTHDETRSWLDNAVSEERDEALIARLAPHDVVLTQGFIASRAGGGTVLLGRGGSDTSAAYFAARAGAARVEIWTDVPGLFSADPRLTDGARMLTALSYEEAQEIATMGGKVLHPRSVGPARRAGIPMLVKDTFRPDLPGTRITGEPGDDAPRLKAVSVKTGVRLVVMEGSGMWRQAGFLADIFAAFKHCGISVDQVSTSETNVTVSLDPDPGLDAARLDMLRAALAPLCRVRIEEGKAAVSMVGYGIRRILHQLAPAFEAFQQKPVHLVSQAANDLNFTVVVDEADGAALAKNLHESLIGQVPEDRVFGPSWAEISAPAVKASAPARPAPWWEVRRQDLLDIAPSAGAMYVYDTATVAARANAVAGLKHVDAAWFAMKANPHADVLRTVEAAGIGFECVSMGEVARVRETLPALPASRILFTPNFAPRSEYEAALEFGTHLTIDGLHPLREWPDLFAGKEIILRVNPDRPRGHHEHVRTAGPKAKFGIPLEQLGHAAELAKAAGAVVKGLHAHAGSGITEAGHWREIGRILGEAAAGIGGVKILNVGGGLGVPDSPDAPVLDLSEVDRELGGVKRALDGVELWMEPGRYLVAEAGVLLARVTQVKTSFGTRFIGISTGMNSLIRPALYGARHEIVNLSRLGEPPAGLASIVGPICESADLLGADRLMPETREGDVILIAEAGAYGAVMSSRYNLREPAGETVLQAL</sequence>
<evidence type="ECO:0000313" key="19">
    <source>
        <dbReference type="EMBL" id="GGG99739.1"/>
    </source>
</evidence>
<dbReference type="InterPro" id="IPR022643">
    <property type="entry name" value="De-COase2_C"/>
</dbReference>
<feature type="domain" description="Orn/DAP/Arg decarboxylase 2 N-terminal" evidence="17">
    <location>
        <begin position="527"/>
        <end position="746"/>
    </location>
</feature>
<dbReference type="PANTHER" id="PTHR43727:SF2">
    <property type="entry name" value="GROUP IV DECARBOXYLASE"/>
    <property type="match status" value="1"/>
</dbReference>
<evidence type="ECO:0000259" key="15">
    <source>
        <dbReference type="Pfam" id="PF00278"/>
    </source>
</evidence>
<evidence type="ECO:0000256" key="1">
    <source>
        <dbReference type="ARBA" id="ARBA00001933"/>
    </source>
</evidence>
<comment type="cofactor">
    <cofactor evidence="1">
        <name>pyridoxal 5'-phosphate</name>
        <dbReference type="ChEBI" id="CHEBI:597326"/>
    </cofactor>
</comment>
<dbReference type="GO" id="GO:0016301">
    <property type="term" value="F:kinase activity"/>
    <property type="evidence" value="ECO:0007669"/>
    <property type="project" value="UniProtKB-KW"/>
</dbReference>
<dbReference type="PROSITE" id="PS00324">
    <property type="entry name" value="ASPARTOKINASE"/>
    <property type="match status" value="1"/>
</dbReference>
<dbReference type="NCBIfam" id="TIGR00657">
    <property type="entry name" value="asp_kinases"/>
    <property type="match status" value="1"/>
</dbReference>
<evidence type="ECO:0000259" key="16">
    <source>
        <dbReference type="Pfam" id="PF00696"/>
    </source>
</evidence>
<dbReference type="PRINTS" id="PR01179">
    <property type="entry name" value="ODADCRBXLASE"/>
</dbReference>
<organism evidence="19 20">
    <name type="scientific">Glycocaulis albus</name>
    <dbReference type="NCBI Taxonomy" id="1382801"/>
    <lineage>
        <taxon>Bacteria</taxon>
        <taxon>Pseudomonadati</taxon>
        <taxon>Pseudomonadota</taxon>
        <taxon>Alphaproteobacteria</taxon>
        <taxon>Maricaulales</taxon>
        <taxon>Maricaulaceae</taxon>
        <taxon>Glycocaulis</taxon>
    </lineage>
</organism>
<evidence type="ECO:0000256" key="6">
    <source>
        <dbReference type="ARBA" id="ARBA00022741"/>
    </source>
</evidence>
<evidence type="ECO:0000256" key="11">
    <source>
        <dbReference type="ARBA" id="ARBA00023239"/>
    </source>
</evidence>
<reference evidence="20" key="1">
    <citation type="journal article" date="2019" name="Int. J. Syst. Evol. Microbiol.">
        <title>The Global Catalogue of Microorganisms (GCM) 10K type strain sequencing project: providing services to taxonomists for standard genome sequencing and annotation.</title>
        <authorList>
            <consortium name="The Broad Institute Genomics Platform"/>
            <consortium name="The Broad Institute Genome Sequencing Center for Infectious Disease"/>
            <person name="Wu L."/>
            <person name="Ma J."/>
        </authorList>
    </citation>
    <scope>NUCLEOTIDE SEQUENCE [LARGE SCALE GENOMIC DNA]</scope>
    <source>
        <strain evidence="20">CGMCC 1.12766</strain>
    </source>
</reference>
<keyword evidence="20" id="KW-1185">Reference proteome</keyword>
<evidence type="ECO:0000256" key="12">
    <source>
        <dbReference type="ARBA" id="ARBA00029629"/>
    </source>
</evidence>
<dbReference type="InterPro" id="IPR001048">
    <property type="entry name" value="Asp/Glu/Uridylate_kinase"/>
</dbReference>
<proteinExistence type="inferred from homology"/>
<evidence type="ECO:0000256" key="2">
    <source>
        <dbReference type="ARBA" id="ARBA00004766"/>
    </source>
</evidence>
<keyword evidence="7 19" id="KW-0418">Kinase</keyword>
<keyword evidence="5" id="KW-0808">Transferase</keyword>
<evidence type="ECO:0000256" key="4">
    <source>
        <dbReference type="ARBA" id="ARBA00016273"/>
    </source>
</evidence>
<evidence type="ECO:0000256" key="9">
    <source>
        <dbReference type="ARBA" id="ARBA00022840"/>
    </source>
</evidence>
<dbReference type="InterPro" id="IPR045865">
    <property type="entry name" value="ACT-like_dom_sf"/>
</dbReference>
<comment type="pathway">
    <text evidence="14">Amino-acid biosynthesis; L-threonine biosynthesis; L-threonine from L-aspartate: step 1/5.</text>
</comment>
<feature type="domain" description="Aspartokinase ACT" evidence="18">
    <location>
        <begin position="320"/>
        <end position="367"/>
    </location>
</feature>
<dbReference type="InterPro" id="IPR018042">
    <property type="entry name" value="Aspartate_kinase_CS"/>
</dbReference>
<dbReference type="PROSITE" id="PS00878">
    <property type="entry name" value="ODR_DC_2_1"/>
    <property type="match status" value="1"/>
</dbReference>
<dbReference type="PIRSF" id="PIRSF036459">
    <property type="entry name" value="DAP_dec_asp_kin"/>
    <property type="match status" value="1"/>
</dbReference>
<comment type="caution">
    <text evidence="19">The sequence shown here is derived from an EMBL/GenBank/DDBJ whole genome shotgun (WGS) entry which is preliminary data.</text>
</comment>
<dbReference type="Gene3D" id="3.20.20.10">
    <property type="entry name" value="Alanine racemase"/>
    <property type="match status" value="1"/>
</dbReference>
<dbReference type="Pfam" id="PF00696">
    <property type="entry name" value="AA_kinase"/>
    <property type="match status" value="1"/>
</dbReference>
<protein>
    <recommendedName>
        <fullName evidence="4">Aspartokinase</fullName>
        <ecNumber evidence="3">2.7.2.4</ecNumber>
    </recommendedName>
    <alternativeName>
        <fullName evidence="12">Aspartate kinase</fullName>
    </alternativeName>
</protein>
<keyword evidence="6" id="KW-0547">Nucleotide-binding</keyword>
<dbReference type="Pfam" id="PF00278">
    <property type="entry name" value="Orn_DAP_Arg_deC"/>
    <property type="match status" value="1"/>
</dbReference>
<accession>A0ABQ1XPR4</accession>
<dbReference type="SUPFAM" id="SSF55021">
    <property type="entry name" value="ACT-like"/>
    <property type="match status" value="2"/>
</dbReference>
<dbReference type="InterPro" id="IPR009006">
    <property type="entry name" value="Ala_racemase/Decarboxylase_C"/>
</dbReference>
<dbReference type="InterPro" id="IPR000183">
    <property type="entry name" value="Orn/DAP/Arg_de-COase"/>
</dbReference>
<dbReference type="InterPro" id="IPR011246">
    <property type="entry name" value="DAP_dec_asp_kin"/>
</dbReference>
<evidence type="ECO:0000259" key="18">
    <source>
        <dbReference type="Pfam" id="PF22468"/>
    </source>
</evidence>
<dbReference type="InterPro" id="IPR029066">
    <property type="entry name" value="PLP-binding_barrel"/>
</dbReference>
<dbReference type="Gene3D" id="3.30.70.260">
    <property type="match status" value="2"/>
</dbReference>
<evidence type="ECO:0000256" key="7">
    <source>
        <dbReference type="ARBA" id="ARBA00022777"/>
    </source>
</evidence>
<evidence type="ECO:0000256" key="3">
    <source>
        <dbReference type="ARBA" id="ARBA00013059"/>
    </source>
</evidence>
<dbReference type="PROSITE" id="PS00879">
    <property type="entry name" value="ODR_DC_2_2"/>
    <property type="match status" value="1"/>
</dbReference>
<dbReference type="EC" id="2.7.2.4" evidence="3"/>
<dbReference type="InterPro" id="IPR054352">
    <property type="entry name" value="ACT_Aspartokinase"/>
</dbReference>
<name>A0ABQ1XPR4_9PROT</name>
<evidence type="ECO:0000313" key="20">
    <source>
        <dbReference type="Proteomes" id="UP000648722"/>
    </source>
</evidence>
<keyword evidence="11" id="KW-0456">Lyase</keyword>
<evidence type="ECO:0000256" key="5">
    <source>
        <dbReference type="ARBA" id="ARBA00022679"/>
    </source>
</evidence>
<dbReference type="Proteomes" id="UP000648722">
    <property type="component" value="Unassembled WGS sequence"/>
</dbReference>
<dbReference type="InterPro" id="IPR002986">
    <property type="entry name" value="DAP_deCOOHase_LysA"/>
</dbReference>
<dbReference type="Gene3D" id="3.40.1160.10">
    <property type="entry name" value="Acetylglutamate kinase-like"/>
    <property type="match status" value="1"/>
</dbReference>
<dbReference type="SUPFAM" id="SSF50621">
    <property type="entry name" value="Alanine racemase C-terminal domain-like"/>
    <property type="match status" value="1"/>
</dbReference>
<keyword evidence="8" id="KW-0210">Decarboxylase</keyword>
<keyword evidence="10" id="KW-0663">Pyridoxal phosphate</keyword>
<comment type="pathway">
    <text evidence="2 14">Amino-acid biosynthesis; L-lysine biosynthesis via DAP pathway; (S)-tetrahydrodipicolinate from L-aspartate: step 1/4.</text>
</comment>
<dbReference type="InterPro" id="IPR022644">
    <property type="entry name" value="De-COase2_N"/>
</dbReference>
<dbReference type="InterPro" id="IPR001341">
    <property type="entry name" value="Asp_kinase"/>
</dbReference>
<comment type="pathway">
    <text evidence="14">Amino-acid biosynthesis; L-methionine biosynthesis via de novo pathway; L-homoserine from L-aspartate: step 1/3.</text>
</comment>
<dbReference type="RefSeq" id="WP_188451903.1">
    <property type="nucleotide sequence ID" value="NZ_BMFS01000005.1"/>
</dbReference>
<keyword evidence="9" id="KW-0067">ATP-binding</keyword>
<dbReference type="SUPFAM" id="SSF51419">
    <property type="entry name" value="PLP-binding barrel"/>
    <property type="match status" value="1"/>
</dbReference>
<keyword evidence="14" id="KW-0028">Amino-acid biosynthesis</keyword>
<dbReference type="PANTHER" id="PTHR43727">
    <property type="entry name" value="DIAMINOPIMELATE DECARBOXYLASE"/>
    <property type="match status" value="1"/>
</dbReference>
<evidence type="ECO:0000256" key="8">
    <source>
        <dbReference type="ARBA" id="ARBA00022793"/>
    </source>
</evidence>
<dbReference type="InterPro" id="IPR022653">
    <property type="entry name" value="De-COase2_pyr-phos_BS"/>
</dbReference>
<comment type="similarity">
    <text evidence="13">Belongs to the Orn/Lys/Arg decarboxylase class-II family.</text>
</comment>
<dbReference type="Pfam" id="PF02784">
    <property type="entry name" value="Orn_Arg_deC_N"/>
    <property type="match status" value="1"/>
</dbReference>
<dbReference type="NCBIfam" id="NF006515">
    <property type="entry name" value="PRK08961.1"/>
    <property type="match status" value="1"/>
</dbReference>
<evidence type="ECO:0000256" key="14">
    <source>
        <dbReference type="RuleBase" id="RU004249"/>
    </source>
</evidence>
<dbReference type="InterPro" id="IPR036393">
    <property type="entry name" value="AceGlu_kinase-like_sf"/>
</dbReference>
<feature type="domain" description="Orn/DAP/Arg decarboxylase 2 C-terminal" evidence="15">
    <location>
        <begin position="504"/>
        <end position="836"/>
    </location>
</feature>
<dbReference type="Gene3D" id="2.40.37.10">
    <property type="entry name" value="Lyase, Ornithine Decarboxylase, Chain A, domain 1"/>
    <property type="match status" value="1"/>
</dbReference>
<feature type="domain" description="Aspartate/glutamate/uridylate kinase" evidence="16">
    <location>
        <begin position="6"/>
        <end position="285"/>
    </location>
</feature>
<dbReference type="SUPFAM" id="SSF53633">
    <property type="entry name" value="Carbamate kinase-like"/>
    <property type="match status" value="1"/>
</dbReference>
<gene>
    <name evidence="19" type="ORF">GCM10007420_14500</name>
</gene>
<dbReference type="EMBL" id="BMFS01000005">
    <property type="protein sequence ID" value="GGG99739.1"/>
    <property type="molecule type" value="Genomic_DNA"/>
</dbReference>
<evidence type="ECO:0000256" key="13">
    <source>
        <dbReference type="RuleBase" id="RU003737"/>
    </source>
</evidence>
<dbReference type="PRINTS" id="PR01181">
    <property type="entry name" value="DAPDCRBXLASE"/>
</dbReference>